<dbReference type="Proteomes" id="UP000265520">
    <property type="component" value="Unassembled WGS sequence"/>
</dbReference>
<reference evidence="1 2" key="1">
    <citation type="journal article" date="2018" name="Front. Plant Sci.">
        <title>Red Clover (Trifolium pratense) and Zigzag Clover (T. medium) - A Picture of Genomic Similarities and Differences.</title>
        <authorList>
            <person name="Dluhosova J."/>
            <person name="Istvanek J."/>
            <person name="Nedelnik J."/>
            <person name="Repkova J."/>
        </authorList>
    </citation>
    <scope>NUCLEOTIDE SEQUENCE [LARGE SCALE GENOMIC DNA]</scope>
    <source>
        <strain evidence="2">cv. 10/8</strain>
        <tissue evidence="1">Leaf</tissue>
    </source>
</reference>
<comment type="caution">
    <text evidence="1">The sequence shown here is derived from an EMBL/GenBank/DDBJ whole genome shotgun (WGS) entry which is preliminary data.</text>
</comment>
<dbReference type="AlphaFoldDB" id="A0A392TZD3"/>
<evidence type="ECO:0000313" key="2">
    <source>
        <dbReference type="Proteomes" id="UP000265520"/>
    </source>
</evidence>
<evidence type="ECO:0000313" key="1">
    <source>
        <dbReference type="EMBL" id="MCI65907.1"/>
    </source>
</evidence>
<protein>
    <submittedName>
        <fullName evidence="1">Uncharacterized protein</fullName>
    </submittedName>
</protein>
<keyword evidence="2" id="KW-1185">Reference proteome</keyword>
<feature type="non-terminal residue" evidence="1">
    <location>
        <position position="1"/>
    </location>
</feature>
<accession>A0A392TZD3</accession>
<dbReference type="EMBL" id="LXQA010684970">
    <property type="protein sequence ID" value="MCI65907.1"/>
    <property type="molecule type" value="Genomic_DNA"/>
</dbReference>
<name>A0A392TZD3_9FABA</name>
<proteinExistence type="predicted"/>
<organism evidence="1 2">
    <name type="scientific">Trifolium medium</name>
    <dbReference type="NCBI Taxonomy" id="97028"/>
    <lineage>
        <taxon>Eukaryota</taxon>
        <taxon>Viridiplantae</taxon>
        <taxon>Streptophyta</taxon>
        <taxon>Embryophyta</taxon>
        <taxon>Tracheophyta</taxon>
        <taxon>Spermatophyta</taxon>
        <taxon>Magnoliopsida</taxon>
        <taxon>eudicotyledons</taxon>
        <taxon>Gunneridae</taxon>
        <taxon>Pentapetalae</taxon>
        <taxon>rosids</taxon>
        <taxon>fabids</taxon>
        <taxon>Fabales</taxon>
        <taxon>Fabaceae</taxon>
        <taxon>Papilionoideae</taxon>
        <taxon>50 kb inversion clade</taxon>
        <taxon>NPAAA clade</taxon>
        <taxon>Hologalegina</taxon>
        <taxon>IRL clade</taxon>
        <taxon>Trifolieae</taxon>
        <taxon>Trifolium</taxon>
    </lineage>
</organism>
<sequence>GECFALHVERSHANLLFLRSMMKIKKLCDLEKPPSGLEPSNLGISNLMVVLFGCGGGPGSGGGGNPGGGRRARS</sequence>